<sequence length="80" mass="8978">MSLPLLFYQINFERSLQALLCTFSLSKLLSTKLGLLPSIISTSITGFEAVVILDEGFWLPVFDYLSTCIFSSNRRDPLQG</sequence>
<dbReference type="Proteomes" id="UP001234297">
    <property type="component" value="Chromosome 8"/>
</dbReference>
<accession>A0ACC2LLW1</accession>
<organism evidence="1 2">
    <name type="scientific">Persea americana</name>
    <name type="common">Avocado</name>
    <dbReference type="NCBI Taxonomy" id="3435"/>
    <lineage>
        <taxon>Eukaryota</taxon>
        <taxon>Viridiplantae</taxon>
        <taxon>Streptophyta</taxon>
        <taxon>Embryophyta</taxon>
        <taxon>Tracheophyta</taxon>
        <taxon>Spermatophyta</taxon>
        <taxon>Magnoliopsida</taxon>
        <taxon>Magnoliidae</taxon>
        <taxon>Laurales</taxon>
        <taxon>Lauraceae</taxon>
        <taxon>Persea</taxon>
    </lineage>
</organism>
<keyword evidence="2" id="KW-1185">Reference proteome</keyword>
<name>A0ACC2LLW1_PERAE</name>
<evidence type="ECO:0000313" key="2">
    <source>
        <dbReference type="Proteomes" id="UP001234297"/>
    </source>
</evidence>
<proteinExistence type="predicted"/>
<evidence type="ECO:0000313" key="1">
    <source>
        <dbReference type="EMBL" id="KAJ8634188.1"/>
    </source>
</evidence>
<protein>
    <submittedName>
        <fullName evidence="1">Uncharacterized protein</fullName>
    </submittedName>
</protein>
<gene>
    <name evidence="1" type="ORF">MRB53_027524</name>
</gene>
<reference evidence="1 2" key="1">
    <citation type="journal article" date="2022" name="Hortic Res">
        <title>A haplotype resolved chromosomal level avocado genome allows analysis of novel avocado genes.</title>
        <authorList>
            <person name="Nath O."/>
            <person name="Fletcher S.J."/>
            <person name="Hayward A."/>
            <person name="Shaw L.M."/>
            <person name="Masouleh A.K."/>
            <person name="Furtado A."/>
            <person name="Henry R.J."/>
            <person name="Mitter N."/>
        </authorList>
    </citation>
    <scope>NUCLEOTIDE SEQUENCE [LARGE SCALE GENOMIC DNA]</scope>
    <source>
        <strain evidence="2">cv. Hass</strain>
    </source>
</reference>
<dbReference type="EMBL" id="CM056816">
    <property type="protein sequence ID" value="KAJ8634188.1"/>
    <property type="molecule type" value="Genomic_DNA"/>
</dbReference>
<comment type="caution">
    <text evidence="1">The sequence shown here is derived from an EMBL/GenBank/DDBJ whole genome shotgun (WGS) entry which is preliminary data.</text>
</comment>